<comment type="caution">
    <text evidence="1">The sequence shown here is derived from an EMBL/GenBank/DDBJ whole genome shotgun (WGS) entry which is preliminary data.</text>
</comment>
<evidence type="ECO:0000313" key="2">
    <source>
        <dbReference type="Proteomes" id="UP001052739"/>
    </source>
</evidence>
<dbReference type="EMBL" id="BNDW01000068">
    <property type="protein sequence ID" value="GHI25190.1"/>
    <property type="molecule type" value="Genomic_DNA"/>
</dbReference>
<proteinExistence type="predicted"/>
<name>A0ABQ3PJJ3_9ACTN</name>
<dbReference type="Proteomes" id="UP001052739">
    <property type="component" value="Unassembled WGS sequence"/>
</dbReference>
<keyword evidence="2" id="KW-1185">Reference proteome</keyword>
<reference evidence="1" key="1">
    <citation type="submission" date="2024-05" db="EMBL/GenBank/DDBJ databases">
        <title>Whole genome shotgun sequence of Streptomyces hydrogenans NBRC 13475.</title>
        <authorList>
            <person name="Komaki H."/>
            <person name="Tamura T."/>
        </authorList>
    </citation>
    <scope>NUCLEOTIDE SEQUENCE</scope>
    <source>
        <strain evidence="1">NBRC 13475</strain>
    </source>
</reference>
<organism evidence="1 2">
    <name type="scientific">Streptomyces hydrogenans</name>
    <dbReference type="NCBI Taxonomy" id="1873719"/>
    <lineage>
        <taxon>Bacteria</taxon>
        <taxon>Bacillati</taxon>
        <taxon>Actinomycetota</taxon>
        <taxon>Actinomycetes</taxon>
        <taxon>Kitasatosporales</taxon>
        <taxon>Streptomycetaceae</taxon>
        <taxon>Streptomyces</taxon>
    </lineage>
</organism>
<protein>
    <submittedName>
        <fullName evidence="1">Uncharacterized protein</fullName>
    </submittedName>
</protein>
<sequence length="143" mass="16886">MTKQSTLDRLLAEAEQWHREHPWRSRWMSLKRHAGRAWNWRWAPLCAWQRHRRGFSFRDAWSFDTYIAGVIANAADYLKEVKYGHPIDMTEEEWNAYLDSVSGPLRRYSDGDPKATYDEDAAAYTDAVAAMHRLAEKFGSFWD</sequence>
<gene>
    <name evidence="1" type="ORF">Shyd_65610</name>
</gene>
<accession>A0ABQ3PJJ3</accession>
<evidence type="ECO:0000313" key="1">
    <source>
        <dbReference type="EMBL" id="GHI25190.1"/>
    </source>
</evidence>
<dbReference type="RefSeq" id="WP_190222789.1">
    <property type="nucleotide sequence ID" value="NZ_BNBS01000020.1"/>
</dbReference>